<evidence type="ECO:0000313" key="1">
    <source>
        <dbReference type="EMBL" id="MPM63909.1"/>
    </source>
</evidence>
<accession>A0A645BEN9</accession>
<dbReference type="EMBL" id="VSSQ01019671">
    <property type="protein sequence ID" value="MPM63909.1"/>
    <property type="molecule type" value="Genomic_DNA"/>
</dbReference>
<gene>
    <name evidence="1" type="ORF">SDC9_110793</name>
</gene>
<dbReference type="AlphaFoldDB" id="A0A645BEN9"/>
<proteinExistence type="predicted"/>
<reference evidence="1" key="1">
    <citation type="submission" date="2019-08" db="EMBL/GenBank/DDBJ databases">
        <authorList>
            <person name="Kucharzyk K."/>
            <person name="Murdoch R.W."/>
            <person name="Higgins S."/>
            <person name="Loffler F."/>
        </authorList>
    </citation>
    <scope>NUCLEOTIDE SEQUENCE</scope>
</reference>
<sequence>MKFTLYHRRIVCLAVNKRAVAAEHTHYARIFEIGEFKLEFRHDVVSGFNRKIKVIAELVFSCRICKSIGAVCFLYKGSGEPREVVVKVLSERLPDFFHNDPCLSFLQCFDGYFAELRYPAVTTHKTLPVKYNLQINIQSASIAVLQLCPQ</sequence>
<organism evidence="1">
    <name type="scientific">bioreactor metagenome</name>
    <dbReference type="NCBI Taxonomy" id="1076179"/>
    <lineage>
        <taxon>unclassified sequences</taxon>
        <taxon>metagenomes</taxon>
        <taxon>ecological metagenomes</taxon>
    </lineage>
</organism>
<comment type="caution">
    <text evidence="1">The sequence shown here is derived from an EMBL/GenBank/DDBJ whole genome shotgun (WGS) entry which is preliminary data.</text>
</comment>
<protein>
    <submittedName>
        <fullName evidence="1">Uncharacterized protein</fullName>
    </submittedName>
</protein>
<name>A0A645BEN9_9ZZZZ</name>